<dbReference type="SMART" id="SM00331">
    <property type="entry name" value="PP2C_SIG"/>
    <property type="match status" value="1"/>
</dbReference>
<feature type="transmembrane region" description="Helical" evidence="2">
    <location>
        <begin position="40"/>
        <end position="71"/>
    </location>
</feature>
<dbReference type="AlphaFoldDB" id="A0A1T4R5N8"/>
<feature type="transmembrane region" description="Helical" evidence="2">
    <location>
        <begin position="259"/>
        <end position="277"/>
    </location>
</feature>
<dbReference type="Pfam" id="PF07228">
    <property type="entry name" value="SpoIIE"/>
    <property type="match status" value="1"/>
</dbReference>
<reference evidence="5" key="1">
    <citation type="submission" date="2017-02" db="EMBL/GenBank/DDBJ databases">
        <authorList>
            <person name="Varghese N."/>
            <person name="Submissions S."/>
        </authorList>
    </citation>
    <scope>NUCLEOTIDE SEQUENCE [LARGE SCALE GENOMIC DNA]</scope>
    <source>
        <strain evidence="5">ATCC BAA-73</strain>
    </source>
</reference>
<dbReference type="RefSeq" id="WP_078811187.1">
    <property type="nucleotide sequence ID" value="NZ_FUWM01000041.1"/>
</dbReference>
<dbReference type="Gene3D" id="3.60.40.10">
    <property type="entry name" value="PPM-type phosphatase domain"/>
    <property type="match status" value="1"/>
</dbReference>
<sequence>MLAETDLPTYKRLGNEGKTGISGLGELVKKMFLELDILHIIYLCAGLIIGRASLSNELLPFGLSFLGLAIYQKIYKKEKWSRIVLFILSVYIGYYTILGWSWLLGKYLLSSLLFSLSAVYLLGNQPKVSKVKFAALNGGVLLGLEIINLFLSSNTLYNNLTYLLGAILVGILTLILIKGLSPLFWNESKQNLKEINILALLITFSTIIIGLPNISIGVINLSRTFSNLVILMIALSGGSSVATIVGVVIGVFYSISNLYIIELTGLYALTGLISGNFKKEGKAGVVTGFILTVLLYTIFLIDINSINSIIAESLLAGGILFLIPKRFICLLEDWIPGVANYNDMSYEQEVKQKVMGRINEISDVFKELSNNFEKINASNSSQDNNLEELLSIITNQICVKCEYYNICWEQDFFKTYQRAIEVLSIAEKQGRILPERVNKVMQQDCKSPIKFSETVNRFLERYETNNFWQQKLTDSKEVIGNQLLGVSQLLEEMAVSLEVDTKFDNNLEEVIQSQLESRGIFIKKVAIDGTKDDMQISLNKSACSGEQECIKQVIPVLNQALDQSLKIGWSRCGGSLGEESCSLEIVPDNSYWVETGVAQVSPNHKEVSGDDYKVVDIDNKEIVSIISDGMGSGKRAALESQTTVKLLEKLISVGFDKKLAIKIVNSTLLLRSTEEVFATVDINAIDCYTGQAEFIKVGSVPTFIKRNDRRVDIIKNSSLPIGIIDNIDIDLIQSLQLTPGDMIVMVTDGVLDSHGDGIKQEEWMMRLLRNNLINDPQSLAEYILQQAVEAKPKISDDMTVLVTKLNGYQNK</sequence>
<keyword evidence="2" id="KW-1133">Transmembrane helix</keyword>
<dbReference type="Proteomes" id="UP000190625">
    <property type="component" value="Unassembled WGS sequence"/>
</dbReference>
<dbReference type="InterPro" id="IPR001932">
    <property type="entry name" value="PPM-type_phosphatase-like_dom"/>
</dbReference>
<evidence type="ECO:0000259" key="3">
    <source>
        <dbReference type="PROSITE" id="PS51746"/>
    </source>
</evidence>
<feature type="transmembrane region" description="Helical" evidence="2">
    <location>
        <begin position="162"/>
        <end position="185"/>
    </location>
</feature>
<accession>A0A1T4R5N8</accession>
<dbReference type="OrthoDB" id="9763774at2"/>
<dbReference type="InterPro" id="IPR036457">
    <property type="entry name" value="PPM-type-like_dom_sf"/>
</dbReference>
<keyword evidence="5" id="KW-1185">Reference proteome</keyword>
<feature type="transmembrane region" description="Helical" evidence="2">
    <location>
        <begin position="283"/>
        <end position="301"/>
    </location>
</feature>
<protein>
    <submittedName>
        <fullName evidence="4">Stage II sporulation protein E</fullName>
    </submittedName>
</protein>
<feature type="transmembrane region" description="Helical" evidence="2">
    <location>
        <begin position="197"/>
        <end position="219"/>
    </location>
</feature>
<evidence type="ECO:0000313" key="4">
    <source>
        <dbReference type="EMBL" id="SKA10981.1"/>
    </source>
</evidence>
<feature type="transmembrane region" description="Helical" evidence="2">
    <location>
        <begin position="225"/>
        <end position="252"/>
    </location>
</feature>
<dbReference type="NCBIfam" id="TIGR02865">
    <property type="entry name" value="spore_II_E"/>
    <property type="match status" value="1"/>
</dbReference>
<evidence type="ECO:0000313" key="5">
    <source>
        <dbReference type="Proteomes" id="UP000190625"/>
    </source>
</evidence>
<feature type="domain" description="PPM-type phosphatase" evidence="3">
    <location>
        <begin position="594"/>
        <end position="805"/>
    </location>
</feature>
<organism evidence="4 5">
    <name type="scientific">Selenihalanaerobacter shriftii</name>
    <dbReference type="NCBI Taxonomy" id="142842"/>
    <lineage>
        <taxon>Bacteria</taxon>
        <taxon>Bacillati</taxon>
        <taxon>Bacillota</taxon>
        <taxon>Clostridia</taxon>
        <taxon>Halanaerobiales</taxon>
        <taxon>Halobacteroidaceae</taxon>
        <taxon>Selenihalanaerobacter</taxon>
    </lineage>
</organism>
<dbReference type="STRING" id="142842.SAMN02745118_02818"/>
<dbReference type="SUPFAM" id="SSF81606">
    <property type="entry name" value="PP2C-like"/>
    <property type="match status" value="1"/>
</dbReference>
<name>A0A1T4R5N8_9FIRM</name>
<dbReference type="InterPro" id="IPR052016">
    <property type="entry name" value="Bact_Sigma-Reg"/>
</dbReference>
<keyword evidence="2" id="KW-0472">Membrane</keyword>
<dbReference type="InterPro" id="IPR014221">
    <property type="entry name" value="SpoII_E"/>
</dbReference>
<proteinExistence type="predicted"/>
<evidence type="ECO:0000256" key="1">
    <source>
        <dbReference type="ARBA" id="ARBA00022801"/>
    </source>
</evidence>
<dbReference type="PROSITE" id="PS51746">
    <property type="entry name" value="PPM_2"/>
    <property type="match status" value="1"/>
</dbReference>
<dbReference type="GO" id="GO:0004722">
    <property type="term" value="F:protein serine/threonine phosphatase activity"/>
    <property type="evidence" value="ECO:0007669"/>
    <property type="project" value="InterPro"/>
</dbReference>
<dbReference type="PANTHER" id="PTHR43156:SF2">
    <property type="entry name" value="STAGE II SPORULATION PROTEIN E"/>
    <property type="match status" value="1"/>
</dbReference>
<dbReference type="PANTHER" id="PTHR43156">
    <property type="entry name" value="STAGE II SPORULATION PROTEIN E-RELATED"/>
    <property type="match status" value="1"/>
</dbReference>
<dbReference type="EMBL" id="FUWM01000041">
    <property type="protein sequence ID" value="SKA10981.1"/>
    <property type="molecule type" value="Genomic_DNA"/>
</dbReference>
<dbReference type="Pfam" id="PF19732">
    <property type="entry name" value="SpoIIE_N"/>
    <property type="match status" value="1"/>
</dbReference>
<dbReference type="InterPro" id="IPR045768">
    <property type="entry name" value="SpoIIE_N"/>
</dbReference>
<evidence type="ECO:0000256" key="2">
    <source>
        <dbReference type="SAM" id="Phobius"/>
    </source>
</evidence>
<keyword evidence="2" id="KW-0812">Transmembrane</keyword>
<gene>
    <name evidence="4" type="ORF">SAMN02745118_02818</name>
</gene>
<feature type="transmembrane region" description="Helical" evidence="2">
    <location>
        <begin position="135"/>
        <end position="156"/>
    </location>
</feature>
<keyword evidence="1" id="KW-0378">Hydrolase</keyword>
<feature type="transmembrane region" description="Helical" evidence="2">
    <location>
        <begin position="83"/>
        <end position="101"/>
    </location>
</feature>